<dbReference type="PANTHER" id="PTHR42693:SF53">
    <property type="entry name" value="ENDO-4-O-SULFATASE"/>
    <property type="match status" value="1"/>
</dbReference>
<organism evidence="5 6">
    <name type="scientific">Halomarina oriensis</name>
    <dbReference type="NCBI Taxonomy" id="671145"/>
    <lineage>
        <taxon>Archaea</taxon>
        <taxon>Methanobacteriati</taxon>
        <taxon>Methanobacteriota</taxon>
        <taxon>Stenosarchaea group</taxon>
        <taxon>Halobacteria</taxon>
        <taxon>Halobacteriales</taxon>
        <taxon>Natronomonadaceae</taxon>
        <taxon>Halomarina</taxon>
    </lineage>
</organism>
<dbReference type="Pfam" id="PF00884">
    <property type="entry name" value="Sulfatase"/>
    <property type="match status" value="1"/>
</dbReference>
<dbReference type="OrthoDB" id="102174at2157"/>
<evidence type="ECO:0000256" key="3">
    <source>
        <dbReference type="SAM" id="MobiDB-lite"/>
    </source>
</evidence>
<keyword evidence="6" id="KW-1185">Reference proteome</keyword>
<dbReference type="RefSeq" id="WP_158202957.1">
    <property type="nucleotide sequence ID" value="NZ_WSZK01000005.1"/>
</dbReference>
<keyword evidence="5" id="KW-0808">Transferase</keyword>
<dbReference type="PANTHER" id="PTHR42693">
    <property type="entry name" value="ARYLSULFATASE FAMILY MEMBER"/>
    <property type="match status" value="1"/>
</dbReference>
<evidence type="ECO:0000259" key="4">
    <source>
        <dbReference type="Pfam" id="PF00884"/>
    </source>
</evidence>
<dbReference type="SUPFAM" id="SSF53649">
    <property type="entry name" value="Alkaline phosphatase-like"/>
    <property type="match status" value="1"/>
</dbReference>
<comment type="caution">
    <text evidence="5">The sequence shown here is derived from an EMBL/GenBank/DDBJ whole genome shotgun (WGS) entry which is preliminary data.</text>
</comment>
<feature type="domain" description="Sulfatase N-terminal" evidence="4">
    <location>
        <begin position="4"/>
        <end position="336"/>
    </location>
</feature>
<dbReference type="EMBL" id="WSZK01000005">
    <property type="protein sequence ID" value="MWG33226.1"/>
    <property type="molecule type" value="Genomic_DNA"/>
</dbReference>
<gene>
    <name evidence="5" type="ORF">GQS65_01760</name>
</gene>
<dbReference type="AlphaFoldDB" id="A0A6B0GE59"/>
<dbReference type="InterPro" id="IPR017850">
    <property type="entry name" value="Alkaline_phosphatase_core_sf"/>
</dbReference>
<name>A0A6B0GE59_9EURY</name>
<feature type="compositionally biased region" description="Basic and acidic residues" evidence="3">
    <location>
        <begin position="419"/>
        <end position="432"/>
    </location>
</feature>
<accession>A0A6B0GE59</accession>
<evidence type="ECO:0000313" key="6">
    <source>
        <dbReference type="Proteomes" id="UP000451471"/>
    </source>
</evidence>
<evidence type="ECO:0000256" key="2">
    <source>
        <dbReference type="ARBA" id="ARBA00022801"/>
    </source>
</evidence>
<dbReference type="Proteomes" id="UP000451471">
    <property type="component" value="Unassembled WGS sequence"/>
</dbReference>
<sequence>MDRPDVLFIILDSMRRDRVSTYGHHRATTPTLDALAERATVFDNAFAPAPWTLPSHCSFFTGLYPSEHGITNGFADRDLTLDEDIETVAQRLEQDGYRTAGFSNNPWVGKLSGLDRGFDEYVEWNLEISTEGDADLHTRREQLYSRGHKLVGHASRQPLFALKRPFFTDSLTERTKRWFETTSGDGRPTFTFMNLMEAHSPFFPPKEAFRKLGLKPPSAIEPRLLNTKLLAYVLGQRDMDPDERERVLQFCDAAIRYQDSKVAALFAMLKAQGRFDDTLIVVAADHGKTLGEFDRDETPPHYCRDINVNVPLWVKMPGQTDADRVDSPVNLVNLPALMAGETDVEQFTGDDDVALTEDYVPHTGRTSTDATRWRILSDTEFKYVRSDADDEYVLERSGAESESVVDADEEMLAEGRRRLEERTESLHEHEGSDQPGQRLDGDVEAQLRDLGYL</sequence>
<dbReference type="CDD" id="cd16148">
    <property type="entry name" value="sulfatase_like"/>
    <property type="match status" value="1"/>
</dbReference>
<evidence type="ECO:0000256" key="1">
    <source>
        <dbReference type="ARBA" id="ARBA00008779"/>
    </source>
</evidence>
<dbReference type="Gene3D" id="3.40.720.10">
    <property type="entry name" value="Alkaline Phosphatase, subunit A"/>
    <property type="match status" value="1"/>
</dbReference>
<protein>
    <submittedName>
        <fullName evidence="5">Sulfatase-like hydrolase/transferase</fullName>
    </submittedName>
</protein>
<feature type="region of interest" description="Disordered" evidence="3">
    <location>
        <begin position="419"/>
        <end position="453"/>
    </location>
</feature>
<reference evidence="5 6" key="1">
    <citation type="submission" date="2019-12" db="EMBL/GenBank/DDBJ databases">
        <title>Halocatena pleomorpha gen. nov. sp. nov., an extremely halophilic archaeon of family Halobacteriaceae isolated from saltpan soil.</title>
        <authorList>
            <person name="Pal Y."/>
            <person name="Verma A."/>
            <person name="Krishnamurthi S."/>
            <person name="Kumar P."/>
        </authorList>
    </citation>
    <scope>NUCLEOTIDE SEQUENCE [LARGE SCALE GENOMIC DNA]</scope>
    <source>
        <strain evidence="5 6">JCM 16495</strain>
    </source>
</reference>
<dbReference type="InterPro" id="IPR050738">
    <property type="entry name" value="Sulfatase"/>
</dbReference>
<dbReference type="GO" id="GO:0016740">
    <property type="term" value="F:transferase activity"/>
    <property type="evidence" value="ECO:0007669"/>
    <property type="project" value="UniProtKB-KW"/>
</dbReference>
<proteinExistence type="inferred from homology"/>
<dbReference type="GO" id="GO:0004065">
    <property type="term" value="F:arylsulfatase activity"/>
    <property type="evidence" value="ECO:0007669"/>
    <property type="project" value="TreeGrafter"/>
</dbReference>
<dbReference type="InterPro" id="IPR000917">
    <property type="entry name" value="Sulfatase_N"/>
</dbReference>
<comment type="similarity">
    <text evidence="1">Belongs to the sulfatase family.</text>
</comment>
<keyword evidence="2 5" id="KW-0378">Hydrolase</keyword>
<evidence type="ECO:0000313" key="5">
    <source>
        <dbReference type="EMBL" id="MWG33226.1"/>
    </source>
</evidence>